<name>A0ABX8U6J0_9ACTN</name>
<evidence type="ECO:0000259" key="2">
    <source>
        <dbReference type="Pfam" id="PF13556"/>
    </source>
</evidence>
<evidence type="ECO:0000313" key="5">
    <source>
        <dbReference type="Proteomes" id="UP000824681"/>
    </source>
</evidence>
<dbReference type="Pfam" id="PF13556">
    <property type="entry name" value="HTH_30"/>
    <property type="match status" value="1"/>
</dbReference>
<feature type="domain" description="CdaR GGDEF-like" evidence="3">
    <location>
        <begin position="281"/>
        <end position="414"/>
    </location>
</feature>
<dbReference type="RefSeq" id="WP_026213749.1">
    <property type="nucleotide sequence ID" value="NZ_CP068985.1"/>
</dbReference>
<accession>A0ABX8U6J0</accession>
<dbReference type="InterPro" id="IPR051448">
    <property type="entry name" value="CdaR-like_regulators"/>
</dbReference>
<gene>
    <name evidence="4" type="ORF">Nocox_23780</name>
</gene>
<dbReference type="PANTHER" id="PTHR33744:SF17">
    <property type="entry name" value="CONSERVED PROTEIN"/>
    <property type="match status" value="1"/>
</dbReference>
<dbReference type="Pfam" id="PF17853">
    <property type="entry name" value="GGDEF_2"/>
    <property type="match status" value="1"/>
</dbReference>
<proteinExistence type="inferred from homology"/>
<keyword evidence="5" id="KW-1185">Reference proteome</keyword>
<dbReference type="Proteomes" id="UP000824681">
    <property type="component" value="Chromosome"/>
</dbReference>
<organism evidence="4 5">
    <name type="scientific">Nonomuraea coxensis DSM 45129</name>
    <dbReference type="NCBI Taxonomy" id="1122611"/>
    <lineage>
        <taxon>Bacteria</taxon>
        <taxon>Bacillati</taxon>
        <taxon>Actinomycetota</taxon>
        <taxon>Actinomycetes</taxon>
        <taxon>Streptosporangiales</taxon>
        <taxon>Streptosporangiaceae</taxon>
        <taxon>Nonomuraea</taxon>
    </lineage>
</organism>
<dbReference type="Gene3D" id="1.10.10.2840">
    <property type="entry name" value="PucR C-terminal helix-turn-helix domain"/>
    <property type="match status" value="1"/>
</dbReference>
<evidence type="ECO:0008006" key="6">
    <source>
        <dbReference type="Google" id="ProtNLM"/>
    </source>
</evidence>
<dbReference type="InterPro" id="IPR041522">
    <property type="entry name" value="CdaR_GGDEF"/>
</dbReference>
<dbReference type="InterPro" id="IPR042070">
    <property type="entry name" value="PucR_C-HTH_sf"/>
</dbReference>
<dbReference type="InterPro" id="IPR025736">
    <property type="entry name" value="PucR_C-HTH_dom"/>
</dbReference>
<evidence type="ECO:0000313" key="4">
    <source>
        <dbReference type="EMBL" id="QYC42359.1"/>
    </source>
</evidence>
<evidence type="ECO:0000256" key="1">
    <source>
        <dbReference type="ARBA" id="ARBA00006754"/>
    </source>
</evidence>
<dbReference type="EMBL" id="CP068985">
    <property type="protein sequence ID" value="QYC42359.1"/>
    <property type="molecule type" value="Genomic_DNA"/>
</dbReference>
<feature type="domain" description="PucR C-terminal helix-turn-helix" evidence="2">
    <location>
        <begin position="465"/>
        <end position="521"/>
    </location>
</feature>
<evidence type="ECO:0000259" key="3">
    <source>
        <dbReference type="Pfam" id="PF17853"/>
    </source>
</evidence>
<protein>
    <recommendedName>
        <fullName evidence="6">PucR family transcriptional regulator</fullName>
    </recommendedName>
</protein>
<comment type="similarity">
    <text evidence="1">Belongs to the CdaR family.</text>
</comment>
<reference evidence="4 5" key="1">
    <citation type="journal article" date="2021" name="ACS Chem. Biol.">
        <title>Genomic-Led Discovery of a Novel Glycopeptide Antibiotic by Nonomuraea coxensis DSM 45129.</title>
        <authorList>
            <person name="Yushchuk O."/>
            <person name="Vior N.M."/>
            <person name="Andreo-Vidal A."/>
            <person name="Berini F."/>
            <person name="Ruckert C."/>
            <person name="Busche T."/>
            <person name="Binda E."/>
            <person name="Kalinowski J."/>
            <person name="Truman A.W."/>
            <person name="Marinelli F."/>
        </authorList>
    </citation>
    <scope>NUCLEOTIDE SEQUENCE [LARGE SCALE GENOMIC DNA]</scope>
    <source>
        <strain evidence="4 5">DSM 45129</strain>
    </source>
</reference>
<dbReference type="PANTHER" id="PTHR33744">
    <property type="entry name" value="CARBOHYDRATE DIACID REGULATOR"/>
    <property type="match status" value="1"/>
</dbReference>
<sequence length="542" mass="55419">MSVITVRDLLNDPVFAGHTVLGGAAGLDQVVRGAALVHTGEDLGRVPAGAVAVLDVGGHAGVSSQHLVEVFCRRLQGRGGRMLVVVGRLGAVSMSAVRLADRFAMPVVAVEPATVPGSALAVAARVLALVHTPDLLYARALAAAAPRLATADTIGRILSVVGATLNGRAALVGADGRIVAGGLGRARPATVVRHPSVVAERHAGHVLAACPVSGADPQVWLACEAEHGGPAWQDAARTILMVAAPAVAAWSARELLAAERDRARLAGLLAELLQVDQASGRVPGHVVARAARAGVSLDGWHLGIHVTWPDTHPGGAGAYAETTASLRAALAREGFEVPIFDRAGGWSLWTTSHARPPRSDIERSMGRLRDGLARHNAAGAGHAHHLPLVAGVGRPAAGPGAIAATLAQAQQAAAAAARTGPGAVEWIDGMGPERLLAAWFAEPAFLEYARRVLAPVLAAPDGSTLLATLEGYLTCSSSPTDTARRMNVHRNTVTQRVAAVERLLGGPLATMDRLMLHLACRSVLASRPGPPGRAGGAGGGQG</sequence>